<reference evidence="5" key="1">
    <citation type="journal article" date="2023" name="Insect Mol. Biol.">
        <title>Genome sequencing provides insights into the evolution of gene families encoding plant cell wall-degrading enzymes in longhorned beetles.</title>
        <authorList>
            <person name="Shin N.R."/>
            <person name="Okamura Y."/>
            <person name="Kirsch R."/>
            <person name="Pauchet Y."/>
        </authorList>
    </citation>
    <scope>NUCLEOTIDE SEQUENCE</scope>
    <source>
        <strain evidence="5">RBIC_L_NR</strain>
    </source>
</reference>
<dbReference type="GO" id="GO:0005524">
    <property type="term" value="F:ATP binding"/>
    <property type="evidence" value="ECO:0007669"/>
    <property type="project" value="InterPro"/>
</dbReference>
<keyword evidence="1 4" id="KW-0812">Transmembrane</keyword>
<keyword evidence="2 4" id="KW-1133">Transmembrane helix</keyword>
<dbReference type="InterPro" id="IPR036640">
    <property type="entry name" value="ABC1_TM_sf"/>
</dbReference>
<keyword evidence="6" id="KW-1185">Reference proteome</keyword>
<keyword evidence="3 4" id="KW-0472">Membrane</keyword>
<dbReference type="GO" id="GO:0016020">
    <property type="term" value="C:membrane"/>
    <property type="evidence" value="ECO:0007669"/>
    <property type="project" value="InterPro"/>
</dbReference>
<dbReference type="AlphaFoldDB" id="A0AAV8WLN0"/>
<organism evidence="5 6">
    <name type="scientific">Rhamnusium bicolor</name>
    <dbReference type="NCBI Taxonomy" id="1586634"/>
    <lineage>
        <taxon>Eukaryota</taxon>
        <taxon>Metazoa</taxon>
        <taxon>Ecdysozoa</taxon>
        <taxon>Arthropoda</taxon>
        <taxon>Hexapoda</taxon>
        <taxon>Insecta</taxon>
        <taxon>Pterygota</taxon>
        <taxon>Neoptera</taxon>
        <taxon>Endopterygota</taxon>
        <taxon>Coleoptera</taxon>
        <taxon>Polyphaga</taxon>
        <taxon>Cucujiformia</taxon>
        <taxon>Chrysomeloidea</taxon>
        <taxon>Cerambycidae</taxon>
        <taxon>Lepturinae</taxon>
        <taxon>Rhagiini</taxon>
        <taxon>Rhamnusium</taxon>
    </lineage>
</organism>
<dbReference type="Gene3D" id="1.20.1560.10">
    <property type="entry name" value="ABC transporter type 1, transmembrane domain"/>
    <property type="match status" value="1"/>
</dbReference>
<dbReference type="Proteomes" id="UP001162156">
    <property type="component" value="Unassembled WGS sequence"/>
</dbReference>
<evidence type="ECO:0000313" key="6">
    <source>
        <dbReference type="Proteomes" id="UP001162156"/>
    </source>
</evidence>
<gene>
    <name evidence="5" type="ORF">NQ314_020046</name>
</gene>
<feature type="transmembrane region" description="Helical" evidence="4">
    <location>
        <begin position="20"/>
        <end position="38"/>
    </location>
</feature>
<dbReference type="EMBL" id="JANEYF010005628">
    <property type="protein sequence ID" value="KAJ8927497.1"/>
    <property type="molecule type" value="Genomic_DNA"/>
</dbReference>
<evidence type="ECO:0000313" key="5">
    <source>
        <dbReference type="EMBL" id="KAJ8927497.1"/>
    </source>
</evidence>
<protein>
    <submittedName>
        <fullName evidence="5">Uncharacterized protein</fullName>
    </submittedName>
</protein>
<sequence>MKREYRKQNQYRFATTWDKFLLSLGLISAIATGIVQPLNTILFGGLTGDIIDYAMVLNDINSTDEEIEEATGIFLDGIRYFAIMNALIGVAMFVFTYISTETFNYSALRQVIIIVVL</sequence>
<evidence type="ECO:0000256" key="4">
    <source>
        <dbReference type="SAM" id="Phobius"/>
    </source>
</evidence>
<evidence type="ECO:0000256" key="3">
    <source>
        <dbReference type="ARBA" id="ARBA00023136"/>
    </source>
</evidence>
<dbReference type="SUPFAM" id="SSF90123">
    <property type="entry name" value="ABC transporter transmembrane region"/>
    <property type="match status" value="1"/>
</dbReference>
<evidence type="ECO:0000256" key="2">
    <source>
        <dbReference type="ARBA" id="ARBA00022989"/>
    </source>
</evidence>
<feature type="transmembrane region" description="Helical" evidence="4">
    <location>
        <begin position="78"/>
        <end position="99"/>
    </location>
</feature>
<accession>A0AAV8WLN0</accession>
<name>A0AAV8WLN0_9CUCU</name>
<evidence type="ECO:0000256" key="1">
    <source>
        <dbReference type="ARBA" id="ARBA00022692"/>
    </source>
</evidence>
<comment type="caution">
    <text evidence="5">The sequence shown here is derived from an EMBL/GenBank/DDBJ whole genome shotgun (WGS) entry which is preliminary data.</text>
</comment>
<proteinExistence type="predicted"/>